<dbReference type="EMBL" id="LDSE01000039">
    <property type="protein sequence ID" value="KTS65786.1"/>
    <property type="molecule type" value="Genomic_DNA"/>
</dbReference>
<dbReference type="InterPro" id="IPR001466">
    <property type="entry name" value="Beta-lactam-related"/>
</dbReference>
<accession>A0A8E1RVH9</accession>
<feature type="signal peptide" evidence="1">
    <location>
        <begin position="1"/>
        <end position="36"/>
    </location>
</feature>
<gene>
    <name evidence="3" type="ORF">SA3R_20000</name>
</gene>
<protein>
    <submittedName>
        <fullName evidence="3">Beta-lactamase</fullName>
    </submittedName>
</protein>
<dbReference type="Proteomes" id="UP000071979">
    <property type="component" value="Unassembled WGS sequence"/>
</dbReference>
<feature type="domain" description="Beta-lactamase-related" evidence="2">
    <location>
        <begin position="58"/>
        <end position="386"/>
    </location>
</feature>
<name>A0A8E1RVH9_9GAMM</name>
<dbReference type="InterPro" id="IPR050491">
    <property type="entry name" value="AmpC-like"/>
</dbReference>
<dbReference type="Pfam" id="PF00144">
    <property type="entry name" value="Beta-lactamase"/>
    <property type="match status" value="1"/>
</dbReference>
<reference evidence="3 4" key="1">
    <citation type="journal article" date="2016" name="Front. Microbiol.">
        <title>Genomic Resource of Rice Seed Associated Bacteria.</title>
        <authorList>
            <person name="Midha S."/>
            <person name="Bansal K."/>
            <person name="Sharma S."/>
            <person name="Kumar N."/>
            <person name="Patil P.P."/>
            <person name="Chaudhry V."/>
            <person name="Patil P.B."/>
        </authorList>
    </citation>
    <scope>NUCLEOTIDE SEQUENCE [LARGE SCALE GENOMIC DNA]</scope>
    <source>
        <strain evidence="3 4">SA3</strain>
    </source>
</reference>
<organism evidence="3 4">
    <name type="scientific">Pantoea dispersa</name>
    <dbReference type="NCBI Taxonomy" id="59814"/>
    <lineage>
        <taxon>Bacteria</taxon>
        <taxon>Pseudomonadati</taxon>
        <taxon>Pseudomonadota</taxon>
        <taxon>Gammaproteobacteria</taxon>
        <taxon>Enterobacterales</taxon>
        <taxon>Erwiniaceae</taxon>
        <taxon>Pantoea</taxon>
    </lineage>
</organism>
<dbReference type="InterPro" id="IPR012338">
    <property type="entry name" value="Beta-lactam/transpept-like"/>
</dbReference>
<proteinExistence type="predicted"/>
<keyword evidence="1" id="KW-0732">Signal</keyword>
<dbReference type="RefSeq" id="WP_241492986.1">
    <property type="nucleotide sequence ID" value="NZ_LDSD01000008.1"/>
</dbReference>
<dbReference type="AlphaFoldDB" id="A0A8E1RVH9"/>
<dbReference type="PANTHER" id="PTHR46825:SF8">
    <property type="entry name" value="BETA-LACTAMASE-RELATED"/>
    <property type="match status" value="1"/>
</dbReference>
<dbReference type="PROSITE" id="PS51257">
    <property type="entry name" value="PROKAR_LIPOPROTEIN"/>
    <property type="match status" value="1"/>
</dbReference>
<comment type="caution">
    <text evidence="3">The sequence shown here is derived from an EMBL/GenBank/DDBJ whole genome shotgun (WGS) entry which is preliminary data.</text>
</comment>
<evidence type="ECO:0000313" key="4">
    <source>
        <dbReference type="Proteomes" id="UP000071979"/>
    </source>
</evidence>
<dbReference type="PANTHER" id="PTHR46825">
    <property type="entry name" value="D-ALANYL-D-ALANINE-CARBOXYPEPTIDASE/ENDOPEPTIDASE AMPH"/>
    <property type="match status" value="1"/>
</dbReference>
<evidence type="ECO:0000256" key="1">
    <source>
        <dbReference type="SAM" id="SignalP"/>
    </source>
</evidence>
<dbReference type="SUPFAM" id="SSF56601">
    <property type="entry name" value="beta-lactamase/transpeptidase-like"/>
    <property type="match status" value="1"/>
</dbReference>
<evidence type="ECO:0000259" key="2">
    <source>
        <dbReference type="Pfam" id="PF00144"/>
    </source>
</evidence>
<evidence type="ECO:0000313" key="3">
    <source>
        <dbReference type="EMBL" id="KTS65786.1"/>
    </source>
</evidence>
<feature type="chain" id="PRO_5034798318" evidence="1">
    <location>
        <begin position="37"/>
        <end position="445"/>
    </location>
</feature>
<sequence length="445" mass="49258">MAISRFVRLQRLTLSRALYRLLLPALCLLLSGCGTLSQTSAPVSDRVYLSHATFHENVDDIVRHYMQQKQVTGISIAIIHQRGAPQFYSYGVTDARQRYPITPDTLFALGSLSKGVTAEVIIGLVDRGELHWNDTLATLLPRGVPLSEDAKRITLLQLVTHTSGLPRQDMDLPMFLKFMAYLRSGENFYGNLDSDAVLSYLADFSAPAHPAAQYSNLGYALLGYILQHRLHQDIETLAQHQLFGPLGMTSSSFHPQTLRGYPWRALGHAGDQPKLIARGQLTPDWAFRGNMVAAASLYSNARDLIRYLDAHLHSDAHGALGQALAQINYPYEQHGNQAQNIAWVTDTYGQQQITYQVGYIGGYASFIGYDRAHGNAIVVLQNAFNWSNYLCIALLRDLARKDRRDMNTVACNFAAQQSAPPEVCCGAKFDAQSAAREPSARGACQ</sequence>
<dbReference type="Gene3D" id="3.40.710.10">
    <property type="entry name" value="DD-peptidase/beta-lactamase superfamily"/>
    <property type="match status" value="1"/>
</dbReference>